<proteinExistence type="predicted"/>
<gene>
    <name evidence="1" type="ORF">EV668_0061</name>
</gene>
<dbReference type="OrthoDB" id="7226450at2"/>
<dbReference type="EMBL" id="SNZR01000003">
    <property type="protein sequence ID" value="TDR95677.1"/>
    <property type="molecule type" value="Genomic_DNA"/>
</dbReference>
<evidence type="ECO:0008006" key="3">
    <source>
        <dbReference type="Google" id="ProtNLM"/>
    </source>
</evidence>
<dbReference type="RefSeq" id="WP_133767885.1">
    <property type="nucleotide sequence ID" value="NZ_SNZR01000003.1"/>
</dbReference>
<protein>
    <recommendedName>
        <fullName evidence="3">Endosialidase-like protein</fullName>
    </recommendedName>
</protein>
<comment type="caution">
    <text evidence="1">The sequence shown here is derived from an EMBL/GenBank/DDBJ whole genome shotgun (WGS) entry which is preliminary data.</text>
</comment>
<reference evidence="1 2" key="1">
    <citation type="submission" date="2019-03" db="EMBL/GenBank/DDBJ databases">
        <title>Genomic Encyclopedia of Type Strains, Phase IV (KMG-IV): sequencing the most valuable type-strain genomes for metagenomic binning, comparative biology and taxonomic classification.</title>
        <authorList>
            <person name="Goeker M."/>
        </authorList>
    </citation>
    <scope>NUCLEOTIDE SEQUENCE [LARGE SCALE GENOMIC DNA]</scope>
    <source>
        <strain evidence="1 2">DSM 25903</strain>
    </source>
</reference>
<dbReference type="Proteomes" id="UP000295122">
    <property type="component" value="Unassembled WGS sequence"/>
</dbReference>
<dbReference type="AlphaFoldDB" id="A0A4R7CB22"/>
<organism evidence="1 2">
    <name type="scientific">Enterovirga rhinocerotis</name>
    <dbReference type="NCBI Taxonomy" id="1339210"/>
    <lineage>
        <taxon>Bacteria</taxon>
        <taxon>Pseudomonadati</taxon>
        <taxon>Pseudomonadota</taxon>
        <taxon>Alphaproteobacteria</taxon>
        <taxon>Hyphomicrobiales</taxon>
        <taxon>Methylobacteriaceae</taxon>
        <taxon>Enterovirga</taxon>
    </lineage>
</organism>
<accession>A0A4R7CB22</accession>
<name>A0A4R7CB22_9HYPH</name>
<evidence type="ECO:0000313" key="1">
    <source>
        <dbReference type="EMBL" id="TDR95677.1"/>
    </source>
</evidence>
<keyword evidence="2" id="KW-1185">Reference proteome</keyword>
<evidence type="ECO:0000313" key="2">
    <source>
        <dbReference type="Proteomes" id="UP000295122"/>
    </source>
</evidence>
<sequence>MSTPKAPAAPDPVMTAMMQNQLNRSTAITQQGLNMIDQVGPDGTLTYSQTGEQQFTDPLTGQKYSIPKYTATTQLSESGQRVQALNNTTQENIARIGSEQSARIGDLLGNPVQIGNEAAEARLFDLGSKRLDPMFQRNEEALRTRLVNQGLRPGTAAWDAEMSQFGQGRNDAYNQLLLQGRGQAVKEQLTERNQPLNEINALMSGSQVSQQNFIGTPQTQLAGTDYQGAVRDSYDAQMKGYAAQQQSQGAMLGGLFGLAGTLGGAGINKYSDRRLKRNIRHIGTLPNGLPVYGYEIGGRYEIGLMADEVRELRPEAVTRMPNGYDMVDYSKAVL</sequence>